<sequence length="102" mass="11657">MAPRESKTPFVLFSLAVTACFCNPCLSPLQPSLVEKGNNIFKEDVFEKFGTGSKIRLEPNCRDHSNYEDSSIQQSILLLIMKDDSIPFIPMKNQVFMENRNR</sequence>
<evidence type="ECO:0000313" key="2">
    <source>
        <dbReference type="EMBL" id="CAG8725029.1"/>
    </source>
</evidence>
<dbReference type="PROSITE" id="PS51257">
    <property type="entry name" value="PROKAR_LIPOPROTEIN"/>
    <property type="match status" value="1"/>
</dbReference>
<evidence type="ECO:0000256" key="1">
    <source>
        <dbReference type="SAM" id="SignalP"/>
    </source>
</evidence>
<organism evidence="2 3">
    <name type="scientific">Funneliformis caledonium</name>
    <dbReference type="NCBI Taxonomy" id="1117310"/>
    <lineage>
        <taxon>Eukaryota</taxon>
        <taxon>Fungi</taxon>
        <taxon>Fungi incertae sedis</taxon>
        <taxon>Mucoromycota</taxon>
        <taxon>Glomeromycotina</taxon>
        <taxon>Glomeromycetes</taxon>
        <taxon>Glomerales</taxon>
        <taxon>Glomeraceae</taxon>
        <taxon>Funneliformis</taxon>
    </lineage>
</organism>
<dbReference type="EMBL" id="CAJVPQ010010979">
    <property type="protein sequence ID" value="CAG8725029.1"/>
    <property type="molecule type" value="Genomic_DNA"/>
</dbReference>
<gene>
    <name evidence="2" type="ORF">FCALED_LOCUS14607</name>
</gene>
<keyword evidence="3" id="KW-1185">Reference proteome</keyword>
<name>A0A9N9I9P4_9GLOM</name>
<reference evidence="2" key="1">
    <citation type="submission" date="2021-06" db="EMBL/GenBank/DDBJ databases">
        <authorList>
            <person name="Kallberg Y."/>
            <person name="Tangrot J."/>
            <person name="Rosling A."/>
        </authorList>
    </citation>
    <scope>NUCLEOTIDE SEQUENCE</scope>
    <source>
        <strain evidence="2">UK204</strain>
    </source>
</reference>
<comment type="caution">
    <text evidence="2">The sequence shown here is derived from an EMBL/GenBank/DDBJ whole genome shotgun (WGS) entry which is preliminary data.</text>
</comment>
<feature type="signal peptide" evidence="1">
    <location>
        <begin position="1"/>
        <end position="22"/>
    </location>
</feature>
<feature type="chain" id="PRO_5040284566" evidence="1">
    <location>
        <begin position="23"/>
        <end position="102"/>
    </location>
</feature>
<evidence type="ECO:0000313" key="3">
    <source>
        <dbReference type="Proteomes" id="UP000789570"/>
    </source>
</evidence>
<accession>A0A9N9I9P4</accession>
<dbReference type="AlphaFoldDB" id="A0A9N9I9P4"/>
<keyword evidence="1" id="KW-0732">Signal</keyword>
<proteinExistence type="predicted"/>
<protein>
    <submittedName>
        <fullName evidence="2">1831_t:CDS:1</fullName>
    </submittedName>
</protein>
<dbReference type="Proteomes" id="UP000789570">
    <property type="component" value="Unassembled WGS sequence"/>
</dbReference>